<feature type="compositionally biased region" description="Polar residues" evidence="4">
    <location>
        <begin position="58"/>
        <end position="68"/>
    </location>
</feature>
<proteinExistence type="predicted"/>
<dbReference type="Pfam" id="PF24883">
    <property type="entry name" value="NPHP3_N"/>
    <property type="match status" value="1"/>
</dbReference>
<dbReference type="PANTHER" id="PTHR24198:SF165">
    <property type="entry name" value="ANKYRIN REPEAT-CONTAINING PROTEIN-RELATED"/>
    <property type="match status" value="1"/>
</dbReference>
<keyword evidence="2 3" id="KW-0040">ANK repeat</keyword>
<dbReference type="PANTHER" id="PTHR24198">
    <property type="entry name" value="ANKYRIN REPEAT AND PROTEIN KINASE DOMAIN-CONTAINING PROTEIN"/>
    <property type="match status" value="1"/>
</dbReference>
<dbReference type="InterPro" id="IPR002110">
    <property type="entry name" value="Ankyrin_rpt"/>
</dbReference>
<feature type="domain" description="DUF7708" evidence="5">
    <location>
        <begin position="101"/>
        <end position="245"/>
    </location>
</feature>
<feature type="repeat" description="ANK" evidence="3">
    <location>
        <begin position="1075"/>
        <end position="1108"/>
    </location>
</feature>
<evidence type="ECO:0000313" key="7">
    <source>
        <dbReference type="EMBL" id="GAM38338.1"/>
    </source>
</evidence>
<gene>
    <name evidence="7" type="ORF">TCE0_033r08987</name>
</gene>
<dbReference type="Gene3D" id="1.25.40.20">
    <property type="entry name" value="Ankyrin repeat-containing domain"/>
    <property type="match status" value="5"/>
</dbReference>
<feature type="repeat" description="ANK" evidence="3">
    <location>
        <begin position="976"/>
        <end position="1008"/>
    </location>
</feature>
<dbReference type="Gene3D" id="3.40.50.300">
    <property type="entry name" value="P-loop containing nucleotide triphosphate hydrolases"/>
    <property type="match status" value="1"/>
</dbReference>
<name>A0A6V8HA93_TALPI</name>
<dbReference type="Pfam" id="PF24809">
    <property type="entry name" value="DUF7708"/>
    <property type="match status" value="1"/>
</dbReference>
<evidence type="ECO:0000259" key="6">
    <source>
        <dbReference type="Pfam" id="PF24883"/>
    </source>
</evidence>
<dbReference type="InterPro" id="IPR056125">
    <property type="entry name" value="DUF7708"/>
</dbReference>
<feature type="region of interest" description="Disordered" evidence="4">
    <location>
        <begin position="795"/>
        <end position="844"/>
    </location>
</feature>
<reference evidence="8" key="1">
    <citation type="journal article" date="2015" name="Genome Announc.">
        <title>Draft genome sequence of Talaromyces cellulolyticus strain Y-94, a source of lignocellulosic biomass-degrading enzymes.</title>
        <authorList>
            <person name="Fujii T."/>
            <person name="Koike H."/>
            <person name="Sawayama S."/>
            <person name="Yano S."/>
            <person name="Inoue H."/>
        </authorList>
    </citation>
    <scope>NUCLEOTIDE SEQUENCE [LARGE SCALE GENOMIC DNA]</scope>
    <source>
        <strain evidence="8">Y-94</strain>
    </source>
</reference>
<evidence type="ECO:0000259" key="5">
    <source>
        <dbReference type="Pfam" id="PF24809"/>
    </source>
</evidence>
<feature type="repeat" description="ANK" evidence="3">
    <location>
        <begin position="1281"/>
        <end position="1313"/>
    </location>
</feature>
<evidence type="ECO:0000256" key="3">
    <source>
        <dbReference type="PROSITE-ProRule" id="PRU00023"/>
    </source>
</evidence>
<sequence>MAAAMAKPSAFYNVAATKIMMARKRSSPRQKKSLWDEAANLLSKEDRKYLNFDDQDQTTKSSKGQTPQRILEDIESQIEAGKRKQWRFRKSNGDEVTVREVLEKVAKWVNKFKEIGDVVVQYDPVHAALPWAALRFFLMITINDVEKYGSMMEGIEVVAGIIARFSEVEKNDLTGRSNLKTQLENGLIKLYAAVLKYLAEARHYYNSSTGKKLAKSLIPTAKSAAEERLDRIYKEENDVYRLVNLVQAENQVNRLISIQASLINLEESLLQAKSAVSAARRRLLERLSATYTNDNYDGALSLRRDGTANWIFDRDVFKAWMDTGSPKSNVLWIYGGPGFGKTVLAAGMVKYLREQRPKSVAYFFCVSENEAKRDPYAILTSWVAQMIEQNDAAVRIASHLIDVEELRAITKSEKWNLFRNICQGVKDCTFVIDGFDECSGINKTSRFDMDDARAQFLQDLIKELCAAKANVLMVSRDTAEIREEIFREKDNENVTISSYQITAKDTRPDIEDVSKYVVDFKLSKKPAQLREEIAAKAAEKSEGMFLWVHLLSQKLKPGINASQLQKVVSRMPAGLEQAYERDLAHIESLDEDERQRATDILRWVLFAVRPLTVRELVEALILNGNIDDDNPYPEDELPDSWKVNYVDEDYVNDVLRQPLGSLIELRSHGENEPLSAYTVHFVHYSVKEYLLRPNEAGISRAQTMCFPDNKSENDRLAKLCLQYLCYDVFGNHSKRVSTRKQLQVYPFLVYAARTWFRHAVAGNSISPDIIECARRLLNPATSNWVMWSKVFDTADDESDTDNSESDSEDETASVESGTDDTENDEDSESDDARNDDDDDENNEDNFGGPLYYASLLGLLDIVKQLHSDGLDVNAKGGRYGTALQAAAIKGHFDTVKFLIDNGADVSVCAGQYSYAICAAGWGGYLDIIQLLIESGANLESEDGPDKYRLIHYGAYNPQILKICLEKEADINARDKRGRTALYWTGISGYLECAQMLIDAGADIDAEVEGWGSPLYAAVKNNHFDIVKLLLDRGARVDIKCSNAMTCLHQAVLNSRDDIAKILLEHGSEVDALYYEGTTPLRLASGFPGHVPSAELLLQHGADINHADNDGWTPLHVSTGVGHEALVKLCLEHGADVEAETSSSTTPLMLAAYGESRKVMEMLLAQGADPRKYDISGDTSLDHAIHGHRDELILLLLGQDVLTTTSVNLEDEAAFKKQNMSLQQAVFLKDRNLVQAELANIPPSNMGALLNNALITAAISGSIELTEIFLAMGANVRSATGNRRTALHYAAFYGHFDVVKLLLDHNADHNAHDMNKSLPLELAIQGGGRNASAVKYLIEKYGFGPDFSSPSAALLEAWTNIVGTLKGHYTYNSWSKGKREDMSFDIIAWDDEKSSGPLGQPPRFLGHGSDVVGEFEILGFLHGDKQVTWAKLYLGEKGQGWLYSGEFDEGKLSITGSWGRNMHLWHGSFVLEKEKAN</sequence>
<evidence type="ECO:0000313" key="8">
    <source>
        <dbReference type="Proteomes" id="UP000053095"/>
    </source>
</evidence>
<dbReference type="Proteomes" id="UP000053095">
    <property type="component" value="Unassembled WGS sequence"/>
</dbReference>
<dbReference type="InterPro" id="IPR036770">
    <property type="entry name" value="Ankyrin_rpt-contain_sf"/>
</dbReference>
<dbReference type="PROSITE" id="PS50088">
    <property type="entry name" value="ANK_REPEAT"/>
    <property type="match status" value="8"/>
</dbReference>
<feature type="repeat" description="ANK" evidence="3">
    <location>
        <begin position="1142"/>
        <end position="1174"/>
    </location>
</feature>
<keyword evidence="1" id="KW-0677">Repeat</keyword>
<dbReference type="Pfam" id="PF13857">
    <property type="entry name" value="Ank_5"/>
    <property type="match status" value="1"/>
</dbReference>
<organism evidence="7 8">
    <name type="scientific">Talaromyces pinophilus</name>
    <name type="common">Penicillium pinophilum</name>
    <dbReference type="NCBI Taxonomy" id="128442"/>
    <lineage>
        <taxon>Eukaryota</taxon>
        <taxon>Fungi</taxon>
        <taxon>Dikarya</taxon>
        <taxon>Ascomycota</taxon>
        <taxon>Pezizomycotina</taxon>
        <taxon>Eurotiomycetes</taxon>
        <taxon>Eurotiomycetidae</taxon>
        <taxon>Eurotiales</taxon>
        <taxon>Trichocomaceae</taxon>
        <taxon>Talaromyces</taxon>
        <taxon>Talaromyces sect. Talaromyces</taxon>
    </lineage>
</organism>
<comment type="caution">
    <text evidence="7">The sequence shown here is derived from an EMBL/GenBank/DDBJ whole genome shotgun (WGS) entry which is preliminary data.</text>
</comment>
<dbReference type="Pfam" id="PF00023">
    <property type="entry name" value="Ank"/>
    <property type="match status" value="1"/>
</dbReference>
<feature type="repeat" description="ANK" evidence="3">
    <location>
        <begin position="1012"/>
        <end position="1041"/>
    </location>
</feature>
<dbReference type="SUPFAM" id="SSF48403">
    <property type="entry name" value="Ankyrin repeat"/>
    <property type="match status" value="2"/>
</dbReference>
<feature type="repeat" description="ANK" evidence="3">
    <location>
        <begin position="878"/>
        <end position="910"/>
    </location>
</feature>
<feature type="domain" description="Nephrocystin 3-like N-terminal" evidence="6">
    <location>
        <begin position="306"/>
        <end position="476"/>
    </location>
</feature>
<feature type="region of interest" description="Disordered" evidence="4">
    <location>
        <begin position="49"/>
        <end position="68"/>
    </location>
</feature>
<evidence type="ECO:0000256" key="1">
    <source>
        <dbReference type="ARBA" id="ARBA00022737"/>
    </source>
</evidence>
<dbReference type="InterPro" id="IPR056884">
    <property type="entry name" value="NPHP3-like_N"/>
</dbReference>
<keyword evidence="8" id="KW-1185">Reference proteome</keyword>
<protein>
    <submittedName>
        <fullName evidence="7">Uncharacterized protein</fullName>
    </submittedName>
</protein>
<feature type="compositionally biased region" description="Acidic residues" evidence="4">
    <location>
        <begin position="795"/>
        <end position="843"/>
    </location>
</feature>
<evidence type="ECO:0000256" key="4">
    <source>
        <dbReference type="SAM" id="MobiDB-lite"/>
    </source>
</evidence>
<feature type="repeat" description="ANK" evidence="3">
    <location>
        <begin position="1109"/>
        <end position="1141"/>
    </location>
</feature>
<dbReference type="PROSITE" id="PS50297">
    <property type="entry name" value="ANK_REP_REGION"/>
    <property type="match status" value="8"/>
</dbReference>
<dbReference type="SMART" id="SM00248">
    <property type="entry name" value="ANK"/>
    <property type="match status" value="14"/>
</dbReference>
<dbReference type="SUPFAM" id="SSF52540">
    <property type="entry name" value="P-loop containing nucleoside triphosphate hydrolases"/>
    <property type="match status" value="1"/>
</dbReference>
<dbReference type="Pfam" id="PF12796">
    <property type="entry name" value="Ank_2"/>
    <property type="match status" value="3"/>
</dbReference>
<evidence type="ECO:0000256" key="2">
    <source>
        <dbReference type="ARBA" id="ARBA00023043"/>
    </source>
</evidence>
<feature type="repeat" description="ANK" evidence="3">
    <location>
        <begin position="1042"/>
        <end position="1074"/>
    </location>
</feature>
<dbReference type="EMBL" id="DF933829">
    <property type="protein sequence ID" value="GAM38338.1"/>
    <property type="molecule type" value="Genomic_DNA"/>
</dbReference>
<dbReference type="InterPro" id="IPR027417">
    <property type="entry name" value="P-loop_NTPase"/>
</dbReference>
<accession>A0A6V8HA93</accession>